<keyword evidence="7" id="KW-0479">Metal-binding</keyword>
<evidence type="ECO:0000256" key="14">
    <source>
        <dbReference type="RuleBase" id="RU365096"/>
    </source>
</evidence>
<dbReference type="AlphaFoldDB" id="A0A2S7UUV3"/>
<evidence type="ECO:0000256" key="13">
    <source>
        <dbReference type="ARBA" id="ARBA00023295"/>
    </source>
</evidence>
<evidence type="ECO:0000256" key="2">
    <source>
        <dbReference type="ARBA" id="ARBA00002933"/>
    </source>
</evidence>
<dbReference type="GO" id="GO:0006298">
    <property type="term" value="P:mismatch repair"/>
    <property type="evidence" value="ECO:0007669"/>
    <property type="project" value="TreeGrafter"/>
</dbReference>
<keyword evidence="6" id="KW-0004">4Fe-4S</keyword>
<dbReference type="EMBL" id="MSCH01000003">
    <property type="protein sequence ID" value="PQJ53292.1"/>
    <property type="molecule type" value="Genomic_DNA"/>
</dbReference>
<dbReference type="PROSITE" id="PS01155">
    <property type="entry name" value="ENDONUCLEASE_III_2"/>
    <property type="match status" value="1"/>
</dbReference>
<evidence type="ECO:0000313" key="16">
    <source>
        <dbReference type="EMBL" id="PQJ53292.1"/>
    </source>
</evidence>
<dbReference type="FunFam" id="1.10.340.30:FF:000002">
    <property type="entry name" value="Adenine DNA glycosylase"/>
    <property type="match status" value="1"/>
</dbReference>
<dbReference type="GO" id="GO:0006284">
    <property type="term" value="P:base-excision repair"/>
    <property type="evidence" value="ECO:0007669"/>
    <property type="project" value="UniProtKB-UniRule"/>
</dbReference>
<dbReference type="InterPro" id="IPR004036">
    <property type="entry name" value="Endonuclease-III-like_CS2"/>
</dbReference>
<dbReference type="GO" id="GO:0035485">
    <property type="term" value="F:adenine/guanine mispair binding"/>
    <property type="evidence" value="ECO:0007669"/>
    <property type="project" value="TreeGrafter"/>
</dbReference>
<dbReference type="InterPro" id="IPR044298">
    <property type="entry name" value="MIG/MutY"/>
</dbReference>
<evidence type="ECO:0000256" key="9">
    <source>
        <dbReference type="ARBA" id="ARBA00022801"/>
    </source>
</evidence>
<dbReference type="FunFam" id="1.10.1670.10:FF:000002">
    <property type="entry name" value="Adenine DNA glycosylase"/>
    <property type="match status" value="1"/>
</dbReference>
<dbReference type="CDD" id="cd03431">
    <property type="entry name" value="NUDIX_DNA_Glycosylase_C-MutY"/>
    <property type="match status" value="1"/>
</dbReference>
<evidence type="ECO:0000256" key="1">
    <source>
        <dbReference type="ARBA" id="ARBA00000843"/>
    </source>
</evidence>
<keyword evidence="11" id="KW-0411">Iron-sulfur</keyword>
<dbReference type="PANTHER" id="PTHR42944:SF1">
    <property type="entry name" value="ADENINE DNA GLYCOSYLASE"/>
    <property type="match status" value="1"/>
</dbReference>
<dbReference type="SMART" id="SM00478">
    <property type="entry name" value="ENDO3c"/>
    <property type="match status" value="1"/>
</dbReference>
<keyword evidence="8 14" id="KW-0227">DNA damage</keyword>
<evidence type="ECO:0000256" key="7">
    <source>
        <dbReference type="ARBA" id="ARBA00022723"/>
    </source>
</evidence>
<dbReference type="GO" id="GO:0000701">
    <property type="term" value="F:purine-specific mismatch base pair DNA N-glycosylase activity"/>
    <property type="evidence" value="ECO:0007669"/>
    <property type="project" value="UniProtKB-EC"/>
</dbReference>
<dbReference type="GO" id="GO:0032357">
    <property type="term" value="F:oxidized purine DNA binding"/>
    <property type="evidence" value="ECO:0007669"/>
    <property type="project" value="TreeGrafter"/>
</dbReference>
<dbReference type="InterPro" id="IPR029119">
    <property type="entry name" value="MutY_C"/>
</dbReference>
<evidence type="ECO:0000256" key="12">
    <source>
        <dbReference type="ARBA" id="ARBA00023204"/>
    </source>
</evidence>
<dbReference type="Gene3D" id="3.90.79.10">
    <property type="entry name" value="Nucleoside Triphosphate Pyrophosphohydrolase"/>
    <property type="match status" value="1"/>
</dbReference>
<dbReference type="SUPFAM" id="SSF48150">
    <property type="entry name" value="DNA-glycosylase"/>
    <property type="match status" value="1"/>
</dbReference>
<evidence type="ECO:0000256" key="3">
    <source>
        <dbReference type="ARBA" id="ARBA00008343"/>
    </source>
</evidence>
<evidence type="ECO:0000256" key="5">
    <source>
        <dbReference type="ARBA" id="ARBA00022023"/>
    </source>
</evidence>
<reference evidence="16 17" key="1">
    <citation type="submission" date="2016-12" db="EMBL/GenBank/DDBJ databases">
        <title>Diversity of luminous bacteria.</title>
        <authorList>
            <person name="Yoshizawa S."/>
            <person name="Kogure K."/>
        </authorList>
    </citation>
    <scope>NUCLEOTIDE SEQUENCE [LARGE SCALE GENOMIC DNA]</scope>
    <source>
        <strain evidence="16 17">SA4-48</strain>
    </source>
</reference>
<keyword evidence="9" id="KW-0378">Hydrolase</keyword>
<dbReference type="InterPro" id="IPR004035">
    <property type="entry name" value="Endouclease-III_FeS-bd_BS"/>
</dbReference>
<proteinExistence type="inferred from homology"/>
<evidence type="ECO:0000256" key="10">
    <source>
        <dbReference type="ARBA" id="ARBA00023004"/>
    </source>
</evidence>
<dbReference type="EC" id="3.2.2.31" evidence="4 14"/>
<dbReference type="SUPFAM" id="SSF55811">
    <property type="entry name" value="Nudix"/>
    <property type="match status" value="1"/>
</dbReference>
<dbReference type="OrthoDB" id="9802365at2"/>
<keyword evidence="12" id="KW-0234">DNA repair</keyword>
<dbReference type="Proteomes" id="UP000239007">
    <property type="component" value="Unassembled WGS sequence"/>
</dbReference>
<dbReference type="InterPro" id="IPR023170">
    <property type="entry name" value="HhH_base_excis_C"/>
</dbReference>
<keyword evidence="10 14" id="KW-0408">Iron</keyword>
<evidence type="ECO:0000259" key="15">
    <source>
        <dbReference type="SMART" id="SM00478"/>
    </source>
</evidence>
<dbReference type="GO" id="GO:0046872">
    <property type="term" value="F:metal ion binding"/>
    <property type="evidence" value="ECO:0007669"/>
    <property type="project" value="UniProtKB-UniRule"/>
</dbReference>
<comment type="cofactor">
    <cofactor evidence="14">
        <name>[4Fe-4S] cluster</name>
        <dbReference type="ChEBI" id="CHEBI:49883"/>
    </cofactor>
    <text evidence="14">Binds 1 [4Fe-4S] cluster.</text>
</comment>
<dbReference type="PROSITE" id="PS00764">
    <property type="entry name" value="ENDONUCLEASE_III_1"/>
    <property type="match status" value="1"/>
</dbReference>
<comment type="similarity">
    <text evidence="3 14">Belongs to the Nth/MutY family.</text>
</comment>
<keyword evidence="17" id="KW-1185">Reference proteome</keyword>
<dbReference type="InterPro" id="IPR011257">
    <property type="entry name" value="DNA_glycosylase"/>
</dbReference>
<dbReference type="CDD" id="cd00056">
    <property type="entry name" value="ENDO3c"/>
    <property type="match status" value="1"/>
</dbReference>
<dbReference type="Pfam" id="PF00633">
    <property type="entry name" value="HHH"/>
    <property type="match status" value="1"/>
</dbReference>
<dbReference type="InterPro" id="IPR015797">
    <property type="entry name" value="NUDIX_hydrolase-like_dom_sf"/>
</dbReference>
<dbReference type="InterPro" id="IPR000445">
    <property type="entry name" value="HhH_motif"/>
</dbReference>
<dbReference type="Pfam" id="PF14815">
    <property type="entry name" value="NUDIX_4"/>
    <property type="match status" value="1"/>
</dbReference>
<dbReference type="GO" id="GO:0034039">
    <property type="term" value="F:8-oxo-7,8-dihydroguanine DNA N-glycosylase activity"/>
    <property type="evidence" value="ECO:0007669"/>
    <property type="project" value="TreeGrafter"/>
</dbReference>
<dbReference type="PANTHER" id="PTHR42944">
    <property type="entry name" value="ADENINE DNA GLYCOSYLASE"/>
    <property type="match status" value="1"/>
</dbReference>
<evidence type="ECO:0000256" key="8">
    <source>
        <dbReference type="ARBA" id="ARBA00022763"/>
    </source>
</evidence>
<evidence type="ECO:0000256" key="4">
    <source>
        <dbReference type="ARBA" id="ARBA00012045"/>
    </source>
</evidence>
<keyword evidence="13 14" id="KW-0326">Glycosidase</keyword>
<accession>A0A2S7UUV3</accession>
<name>A0A2S7UUV3_9GAMM</name>
<gene>
    <name evidence="16" type="ORF">BTO11_06155</name>
</gene>
<dbReference type="Gene3D" id="1.10.1670.10">
    <property type="entry name" value="Helix-hairpin-Helix base-excision DNA repair enzymes (C-terminal)"/>
    <property type="match status" value="1"/>
</dbReference>
<protein>
    <recommendedName>
        <fullName evidence="5 14">Adenine DNA glycosylase</fullName>
        <ecNumber evidence="4 14">3.2.2.31</ecNumber>
    </recommendedName>
</protein>
<dbReference type="GO" id="GO:0051539">
    <property type="term" value="F:4 iron, 4 sulfur cluster binding"/>
    <property type="evidence" value="ECO:0007669"/>
    <property type="project" value="UniProtKB-UniRule"/>
</dbReference>
<feature type="domain" description="HhH-GPD" evidence="15">
    <location>
        <begin position="45"/>
        <end position="196"/>
    </location>
</feature>
<evidence type="ECO:0000256" key="6">
    <source>
        <dbReference type="ARBA" id="ARBA00022485"/>
    </source>
</evidence>
<dbReference type="Pfam" id="PF00730">
    <property type="entry name" value="HhH-GPD"/>
    <property type="match status" value="1"/>
</dbReference>
<dbReference type="NCBIfam" id="NF008132">
    <property type="entry name" value="PRK10880.1"/>
    <property type="match status" value="1"/>
</dbReference>
<comment type="catalytic activity">
    <reaction evidence="1 14">
        <text>Hydrolyzes free adenine bases from 7,8-dihydro-8-oxoguanine:adenine mismatched double-stranded DNA, leaving an apurinic site.</text>
        <dbReference type="EC" id="3.2.2.31"/>
    </reaction>
</comment>
<evidence type="ECO:0000313" key="17">
    <source>
        <dbReference type="Proteomes" id="UP000239007"/>
    </source>
</evidence>
<comment type="function">
    <text evidence="2">Adenine glycosylase active on G-A mispairs. MutY also corrects error-prone DNA synthesis past GO lesions which are due to the oxidatively damaged form of guanine: 7,8-dihydro-8-oxoguanine (8-oxo-dGTP).</text>
</comment>
<dbReference type="SMART" id="SM00525">
    <property type="entry name" value="FES"/>
    <property type="match status" value="1"/>
</dbReference>
<dbReference type="InterPro" id="IPR003265">
    <property type="entry name" value="HhH-GPD_domain"/>
</dbReference>
<organism evidence="16 17">
    <name type="scientific">Psychrosphaera saromensis</name>
    <dbReference type="NCBI Taxonomy" id="716813"/>
    <lineage>
        <taxon>Bacteria</taxon>
        <taxon>Pseudomonadati</taxon>
        <taxon>Pseudomonadota</taxon>
        <taxon>Gammaproteobacteria</taxon>
        <taxon>Alteromonadales</taxon>
        <taxon>Pseudoalteromonadaceae</taxon>
        <taxon>Psychrosphaera</taxon>
    </lineage>
</organism>
<comment type="caution">
    <text evidence="16">The sequence shown here is derived from an EMBL/GenBank/DDBJ whole genome shotgun (WGS) entry which is preliminary data.</text>
</comment>
<dbReference type="NCBIfam" id="TIGR01084">
    <property type="entry name" value="mutY"/>
    <property type="match status" value="1"/>
</dbReference>
<dbReference type="InterPro" id="IPR005760">
    <property type="entry name" value="A/G_AdeGlyc_MutY"/>
</dbReference>
<evidence type="ECO:0000256" key="11">
    <source>
        <dbReference type="ARBA" id="ARBA00023014"/>
    </source>
</evidence>
<dbReference type="InterPro" id="IPR003651">
    <property type="entry name" value="Endonuclease3_FeS-loop_motif"/>
</dbReference>
<dbReference type="RefSeq" id="WP_105051773.1">
    <property type="nucleotide sequence ID" value="NZ_BMYG01000003.1"/>
</dbReference>
<dbReference type="Gene3D" id="1.10.340.30">
    <property type="entry name" value="Hypothetical protein, domain 2"/>
    <property type="match status" value="1"/>
</dbReference>
<sequence>MSAVNKQLPTWFSDSVLTWYDNNGRKHLPWQQDVTPYKVWVSEIMLQQTQVTTVIPYFERFMSLFPTVTDLANAKQDDVLHLWTGLGYYARARNLHKSAQIIATEYQGQFPTDFEQVIALPGIGRSTAGAVLSLSLGQHHPILDGNVKRVLTRFMAVEGWPGMKTVENQLWQIAEQFSPVKRIDNFNQVMMDLGAIVCTRSKPKCEQCPVSSKCQALALERTTDFPYSKPKKDKPIKFVYMLLLVASNSKSGAANKTGKQVYMYQRPQTGIWGGLYSYPEFEELSQLEQYFQQQSLPMSVDELDFNEDLLFRHTFSHYHLDIQPVVVSVASKPNVINDSSDIWYSLANEDDETSKIGKSAVTEKLLNVLKAGAY</sequence>